<keyword evidence="2" id="KW-0732">Signal</keyword>
<sequence>MAASGTSTWISSWWTSTSLWPTTAARRVATRSGASARPGPARTGAPAPRGGTASSASAPWASGGVTAARGWSLYVALTGTATWCSTPCCAPSSSPGPWGSPSARGLPGDFCYTCSSVRAPTPPCGLTADT</sequence>
<feature type="signal peptide" evidence="2">
    <location>
        <begin position="1"/>
        <end position="25"/>
    </location>
</feature>
<feature type="chain" id="PRO_5025544112" evidence="2">
    <location>
        <begin position="26"/>
        <end position="130"/>
    </location>
</feature>
<accession>A0A6B0UR75</accession>
<organism evidence="3">
    <name type="scientific">Ixodes ricinus</name>
    <name type="common">Common tick</name>
    <name type="synonym">Acarus ricinus</name>
    <dbReference type="NCBI Taxonomy" id="34613"/>
    <lineage>
        <taxon>Eukaryota</taxon>
        <taxon>Metazoa</taxon>
        <taxon>Ecdysozoa</taxon>
        <taxon>Arthropoda</taxon>
        <taxon>Chelicerata</taxon>
        <taxon>Arachnida</taxon>
        <taxon>Acari</taxon>
        <taxon>Parasitiformes</taxon>
        <taxon>Ixodida</taxon>
        <taxon>Ixodoidea</taxon>
        <taxon>Ixodidae</taxon>
        <taxon>Ixodinae</taxon>
        <taxon>Ixodes</taxon>
    </lineage>
</organism>
<reference evidence="3" key="1">
    <citation type="submission" date="2019-12" db="EMBL/GenBank/DDBJ databases">
        <title>An insight into the sialome of adult female Ixodes ricinus ticks feeding for 6 days.</title>
        <authorList>
            <person name="Perner J."/>
            <person name="Ribeiro J.M.C."/>
        </authorList>
    </citation>
    <scope>NUCLEOTIDE SEQUENCE</scope>
    <source>
        <strain evidence="3">Semi-engorged</strain>
        <tissue evidence="3">Salivary glands</tissue>
    </source>
</reference>
<name>A0A6B0UR75_IXORI</name>
<protein>
    <submittedName>
        <fullName evidence="3">Putative secreted protein</fullName>
    </submittedName>
</protein>
<dbReference type="AlphaFoldDB" id="A0A6B0UR75"/>
<dbReference type="EMBL" id="GIFC01010093">
    <property type="protein sequence ID" value="MXU92176.1"/>
    <property type="molecule type" value="Transcribed_RNA"/>
</dbReference>
<evidence type="ECO:0000313" key="3">
    <source>
        <dbReference type="EMBL" id="MXU92176.1"/>
    </source>
</evidence>
<feature type="compositionally biased region" description="Low complexity" evidence="1">
    <location>
        <begin position="33"/>
        <end position="61"/>
    </location>
</feature>
<feature type="region of interest" description="Disordered" evidence="1">
    <location>
        <begin position="25"/>
        <end position="61"/>
    </location>
</feature>
<proteinExistence type="predicted"/>
<evidence type="ECO:0000256" key="1">
    <source>
        <dbReference type="SAM" id="MobiDB-lite"/>
    </source>
</evidence>
<evidence type="ECO:0000256" key="2">
    <source>
        <dbReference type="SAM" id="SignalP"/>
    </source>
</evidence>